<sequence length="353" mass="38718">MTSLEFVIGTEGALLAFGDFSALTQFSDRDLGWIHDATTWSNPVMRESVALFSPASDGGYAVLVTDDPAELSRLDLTDPLEFRLPGGTLLLDGGDNLPQSDRWDGADPAVAVTVPEGPRRVRIFATREWREDWPDYVILHEAAPAGWEPPVLHGVPTLTREGLRTAPQVSIDDHYRRRPLTGDIQARQLPVVVAPEHTVWTGLKFPEERPDLADLPHFDDPVTEPFIMVADAAEGAPGILVTWSGGSHRPPGPVILRWRGEEVGRLRGLDGGSAVLVPLESVPERPAEVDVETVRARVLELLPADPALRTHAREMATVPALLELAVRHIPLPLSARFPLVVGDDATRWRGLRR</sequence>
<evidence type="ECO:0000313" key="2">
    <source>
        <dbReference type="Proteomes" id="UP001596244"/>
    </source>
</evidence>
<accession>A0ABW1QGF4</accession>
<name>A0ABW1QGF4_9CORY</name>
<protein>
    <submittedName>
        <fullName evidence="1">Uncharacterized protein</fullName>
    </submittedName>
</protein>
<dbReference type="EMBL" id="JBHSQE010000010">
    <property type="protein sequence ID" value="MFC6147744.1"/>
    <property type="molecule type" value="Genomic_DNA"/>
</dbReference>
<keyword evidence="2" id="KW-1185">Reference proteome</keyword>
<reference evidence="2" key="1">
    <citation type="journal article" date="2019" name="Int. J. Syst. Evol. Microbiol.">
        <title>The Global Catalogue of Microorganisms (GCM) 10K type strain sequencing project: providing services to taxonomists for standard genome sequencing and annotation.</title>
        <authorList>
            <consortium name="The Broad Institute Genomics Platform"/>
            <consortium name="The Broad Institute Genome Sequencing Center for Infectious Disease"/>
            <person name="Wu L."/>
            <person name="Ma J."/>
        </authorList>
    </citation>
    <scope>NUCLEOTIDE SEQUENCE [LARGE SCALE GENOMIC DNA]</scope>
    <source>
        <strain evidence="2">CCUG 51943</strain>
    </source>
</reference>
<evidence type="ECO:0000313" key="1">
    <source>
        <dbReference type="EMBL" id="MFC6147744.1"/>
    </source>
</evidence>
<comment type="caution">
    <text evidence="1">The sequence shown here is derived from an EMBL/GenBank/DDBJ whole genome shotgun (WGS) entry which is preliminary data.</text>
</comment>
<gene>
    <name evidence="1" type="ORF">ACFPUZ_13135</name>
</gene>
<organism evidence="1 2">
    <name type="scientific">Corynebacterium nasicanis</name>
    <dbReference type="NCBI Taxonomy" id="1448267"/>
    <lineage>
        <taxon>Bacteria</taxon>
        <taxon>Bacillati</taxon>
        <taxon>Actinomycetota</taxon>
        <taxon>Actinomycetes</taxon>
        <taxon>Mycobacteriales</taxon>
        <taxon>Corynebacteriaceae</taxon>
        <taxon>Corynebacterium</taxon>
    </lineage>
</organism>
<dbReference type="Proteomes" id="UP001596244">
    <property type="component" value="Unassembled WGS sequence"/>
</dbReference>
<dbReference type="RefSeq" id="WP_377002389.1">
    <property type="nucleotide sequence ID" value="NZ_JBHSQE010000010.1"/>
</dbReference>
<proteinExistence type="predicted"/>